<dbReference type="GO" id="GO:0016740">
    <property type="term" value="F:transferase activity"/>
    <property type="evidence" value="ECO:0007669"/>
    <property type="project" value="UniProtKB-KW"/>
</dbReference>
<organism evidence="2 3">
    <name type="scientific">Streptomyces lonegramiae</name>
    <dbReference type="NCBI Taxonomy" id="3075524"/>
    <lineage>
        <taxon>Bacteria</taxon>
        <taxon>Bacillati</taxon>
        <taxon>Actinomycetota</taxon>
        <taxon>Actinomycetes</taxon>
        <taxon>Kitasatosporales</taxon>
        <taxon>Streptomycetaceae</taxon>
        <taxon>Streptomyces</taxon>
    </lineage>
</organism>
<protein>
    <submittedName>
        <fullName evidence="2">Aminoglycoside phosphotransferase family protein</fullName>
        <ecNumber evidence="2">2.7.1.-</ecNumber>
    </submittedName>
</protein>
<feature type="domain" description="Aminoglycoside phosphotransferase" evidence="1">
    <location>
        <begin position="48"/>
        <end position="255"/>
    </location>
</feature>
<dbReference type="InterPro" id="IPR002575">
    <property type="entry name" value="Aminoglycoside_PTrfase"/>
</dbReference>
<keyword evidence="3" id="KW-1185">Reference proteome</keyword>
<dbReference type="SUPFAM" id="SSF56112">
    <property type="entry name" value="Protein kinase-like (PK-like)"/>
    <property type="match status" value="1"/>
</dbReference>
<evidence type="ECO:0000313" key="3">
    <source>
        <dbReference type="Proteomes" id="UP001180754"/>
    </source>
</evidence>
<evidence type="ECO:0000259" key="1">
    <source>
        <dbReference type="Pfam" id="PF01636"/>
    </source>
</evidence>
<dbReference type="Proteomes" id="UP001180754">
    <property type="component" value="Unassembled WGS sequence"/>
</dbReference>
<sequence>MPSAGARGAGEGFTSEGAARVMAAACRWARLDGGGAKLIRFGENALFRLASRPVIVRVSRTVEYLPSVRNEVEVSRWLGREGFPAARVVEDLEQPLIIDDCPVTFWHLIREADRKATYGELGRVLRELHTLSVPDGLSLPPYDVFGRADLRIEKVPGIPNSDREFLRNRGRELRERLTVLRFDLPKGPVHGDAHGDNLMIDRSGRAILIDFENFCFDHPEWDLMVTATEYDSMKWATDQDYAAFVGAYGRDLRAWPGFATLRAIQEFKMTTWLMQNVNESSEVFAEYMRRISSLRDEKAPRDWLPG</sequence>
<gene>
    <name evidence="2" type="ORF">RND15_36915</name>
</gene>
<dbReference type="PANTHER" id="PTHR21310:SF40">
    <property type="entry name" value="AMINOGLYCOSIDE PHOSPHOTRANSFERASE DOMAIN-CONTAINING PROTEIN-RELATED"/>
    <property type="match status" value="1"/>
</dbReference>
<dbReference type="Pfam" id="PF01636">
    <property type="entry name" value="APH"/>
    <property type="match status" value="1"/>
</dbReference>
<keyword evidence="2" id="KW-0808">Transferase</keyword>
<dbReference type="InterPro" id="IPR011009">
    <property type="entry name" value="Kinase-like_dom_sf"/>
</dbReference>
<comment type="caution">
    <text evidence="2">The sequence shown here is derived from an EMBL/GenBank/DDBJ whole genome shotgun (WGS) entry which is preliminary data.</text>
</comment>
<evidence type="ECO:0000313" key="2">
    <source>
        <dbReference type="EMBL" id="MDT0548232.1"/>
    </source>
</evidence>
<reference evidence="2" key="1">
    <citation type="submission" date="2024-05" db="EMBL/GenBank/DDBJ databases">
        <title>30 novel species of actinomycetes from the DSMZ collection.</title>
        <authorList>
            <person name="Nouioui I."/>
        </authorList>
    </citation>
    <scope>NUCLEOTIDE SEQUENCE</scope>
    <source>
        <strain evidence="2">DSM 41529</strain>
    </source>
</reference>
<dbReference type="InterPro" id="IPR051678">
    <property type="entry name" value="AGP_Transferase"/>
</dbReference>
<dbReference type="RefSeq" id="WP_311728802.1">
    <property type="nucleotide sequence ID" value="NZ_JAVRFD010000025.1"/>
</dbReference>
<dbReference type="EMBL" id="JAVRFD010000025">
    <property type="protein sequence ID" value="MDT0548232.1"/>
    <property type="molecule type" value="Genomic_DNA"/>
</dbReference>
<dbReference type="EC" id="2.7.1.-" evidence="2"/>
<dbReference type="PANTHER" id="PTHR21310">
    <property type="entry name" value="AMINOGLYCOSIDE PHOSPHOTRANSFERASE-RELATED-RELATED"/>
    <property type="match status" value="1"/>
</dbReference>
<name>A0ABU2XQV8_9ACTN</name>
<dbReference type="Gene3D" id="3.90.1200.10">
    <property type="match status" value="1"/>
</dbReference>
<proteinExistence type="predicted"/>
<accession>A0ABU2XQV8</accession>